<feature type="transmembrane region" description="Helical" evidence="7">
    <location>
        <begin position="389"/>
        <end position="410"/>
    </location>
</feature>
<evidence type="ECO:0000313" key="9">
    <source>
        <dbReference type="Proteomes" id="UP000002748"/>
    </source>
</evidence>
<keyword evidence="5 7" id="KW-0472">Membrane</keyword>
<evidence type="ECO:0000256" key="3">
    <source>
        <dbReference type="ARBA" id="ARBA00022692"/>
    </source>
</evidence>
<evidence type="ECO:0000256" key="1">
    <source>
        <dbReference type="ARBA" id="ARBA00004141"/>
    </source>
</evidence>
<feature type="transmembrane region" description="Helical" evidence="7">
    <location>
        <begin position="422"/>
        <end position="443"/>
    </location>
</feature>
<dbReference type="InterPro" id="IPR005502">
    <property type="entry name" value="Ribosyl_crysJ1"/>
</dbReference>
<feature type="transmembrane region" description="Helical" evidence="7">
    <location>
        <begin position="193"/>
        <end position="215"/>
    </location>
</feature>
<reference evidence="8 9" key="1">
    <citation type="journal article" date="2012" name="Eukaryot. Cell">
        <title>Draft genome sequence of CBS 2479, the standard type strain of Trichosporon asahii.</title>
        <authorList>
            <person name="Yang R.Y."/>
            <person name="Li H.T."/>
            <person name="Zhu H."/>
            <person name="Zhou G.P."/>
            <person name="Wang M."/>
            <person name="Wang L."/>
        </authorList>
    </citation>
    <scope>NUCLEOTIDE SEQUENCE [LARGE SCALE GENOMIC DNA]</scope>
    <source>
        <strain evidence="9">ATCC 90039 / CBS 2479 / JCM 2466 / KCTC 7840 / NCYC 2677 / UAMH 7654</strain>
    </source>
</reference>
<name>J5TEP6_TRIAS</name>
<evidence type="ECO:0000313" key="8">
    <source>
        <dbReference type="EMBL" id="EJT50551.1"/>
    </source>
</evidence>
<keyword evidence="6" id="KW-0479">Metal-binding</keyword>
<comment type="subcellular location">
    <subcellularLocation>
        <location evidence="1">Membrane</location>
        <topology evidence="1">Multi-pass membrane protein</topology>
    </subcellularLocation>
</comment>
<feature type="transmembrane region" description="Helical" evidence="7">
    <location>
        <begin position="162"/>
        <end position="181"/>
    </location>
</feature>
<dbReference type="GO" id="GO:0046872">
    <property type="term" value="F:metal ion binding"/>
    <property type="evidence" value="ECO:0007669"/>
    <property type="project" value="UniProtKB-KW"/>
</dbReference>
<feature type="transmembrane region" description="Helical" evidence="7">
    <location>
        <begin position="102"/>
        <end position="120"/>
    </location>
</feature>
<keyword evidence="2" id="KW-0813">Transport</keyword>
<feature type="transmembrane region" description="Helical" evidence="7">
    <location>
        <begin position="126"/>
        <end position="150"/>
    </location>
</feature>
<feature type="transmembrane region" description="Helical" evidence="7">
    <location>
        <begin position="327"/>
        <end position="347"/>
    </location>
</feature>
<dbReference type="EMBL" id="ALBS01000099">
    <property type="protein sequence ID" value="EJT50551.1"/>
    <property type="molecule type" value="Genomic_DNA"/>
</dbReference>
<feature type="transmembrane region" description="Helical" evidence="7">
    <location>
        <begin position="296"/>
        <end position="320"/>
    </location>
</feature>
<evidence type="ECO:0008006" key="10">
    <source>
        <dbReference type="Google" id="ProtNLM"/>
    </source>
</evidence>
<dbReference type="Gene3D" id="1.20.1250.20">
    <property type="entry name" value="MFS general substrate transporter like domains"/>
    <property type="match status" value="2"/>
</dbReference>
<feature type="binding site" evidence="6">
    <location>
        <position position="840"/>
    </location>
    <ligand>
        <name>Mg(2+)</name>
        <dbReference type="ChEBI" id="CHEBI:18420"/>
        <label>1</label>
    </ligand>
</feature>
<proteinExistence type="predicted"/>
<gene>
    <name evidence="8" type="ORF">A1Q1_00172</name>
</gene>
<dbReference type="Pfam" id="PF07690">
    <property type="entry name" value="MFS_1"/>
    <property type="match status" value="1"/>
</dbReference>
<comment type="cofactor">
    <cofactor evidence="6">
        <name>Mg(2+)</name>
        <dbReference type="ChEBI" id="CHEBI:18420"/>
    </cofactor>
    <text evidence="6">Binds 2 magnesium ions per subunit.</text>
</comment>
<accession>J5TEP6</accession>
<dbReference type="SUPFAM" id="SSF103473">
    <property type="entry name" value="MFS general substrate transporter"/>
    <property type="match status" value="1"/>
</dbReference>
<keyword evidence="6" id="KW-0460">Magnesium</keyword>
<evidence type="ECO:0000256" key="4">
    <source>
        <dbReference type="ARBA" id="ARBA00022989"/>
    </source>
</evidence>
<keyword evidence="3 7" id="KW-0812">Transmembrane</keyword>
<dbReference type="VEuPathDB" id="FungiDB:A1Q1_00172"/>
<feature type="transmembrane region" description="Helical" evidence="7">
    <location>
        <begin position="263"/>
        <end position="284"/>
    </location>
</feature>
<dbReference type="GeneID" id="25983686"/>
<dbReference type="GO" id="GO:0016020">
    <property type="term" value="C:membrane"/>
    <property type="evidence" value="ECO:0007669"/>
    <property type="project" value="UniProtKB-SubCell"/>
</dbReference>
<evidence type="ECO:0000256" key="6">
    <source>
        <dbReference type="PIRSR" id="PIRSR605502-1"/>
    </source>
</evidence>
<dbReference type="SUPFAM" id="SSF101478">
    <property type="entry name" value="ADP-ribosylglycohydrolase"/>
    <property type="match status" value="1"/>
</dbReference>
<dbReference type="Pfam" id="PF03747">
    <property type="entry name" value="ADP_ribosyl_GH"/>
    <property type="match status" value="1"/>
</dbReference>
<dbReference type="KEGG" id="tasa:A1Q1_00172"/>
<feature type="transmembrane region" description="Helical" evidence="7">
    <location>
        <begin position="353"/>
        <end position="377"/>
    </location>
</feature>
<sequence length="900" mass="98911">MATSNPGYDERAMYPIDKPETTYSDKIEPHSSDLEVNRHYEDIDEGYDPNFIKRVTRKVDMRLIPILSLMYCISLIDRTNLSITRQANNMRMNKELELIGNRYSIATIVFLVMIGMGYSHNWSMLAGLRALLGVFEATLFPGAAFLIGCWYPRKQMATRNSFFYTTSIVVSGLSSILGWGISQMDGMRGLGGWQWIFIIEGVITVLVGLLGYVLIHDFPDKARFLNETEREMVQTRIQRDRGDAKPDPLTMKKFLTYLCDVKLWVWGFMFGSSTVGSYSLAYFLPAILASMGFDNALAQILMAPPYVWCIVPSIATSIVADRYKQRAAAVAFNALTLIIGTVVYSQLPAHQKAARYVGIFLAIGGCNSNVPLIVAWAQSNIRAQSKRGYASALIVAWGGIGGILAGVVFMDKERLTGYPTGVYFTIGMNSMVIIFCAAMKLIFRHQNKRADRGDVVLEGSPEFRYQAQSDKSWLKGERLCQRNVIVDDRGWRMGDWLRHKMPRLVGIPWTSVCPSALELRGHSHISSSLQTHALLLSSAYLSRLTLCLSPRLSLTPHLHICSEQDRETTATTATMAKPDQKAQDAWGSWASNLYDRAYGIPLASSLGDVFESSPKTGGAGAEWVDTALSVPIYEAIARGDDLLSDITQGRIVSRWLEFWATNPKGLGDTTSGVFEILAKEPKVDDKDDAGLKALAGKARDAAKKVRAGENVGEKGGLVRAGPVALAYLWSDEGGGATADAARALSGLTHYDDLSGDACALWATGIRHTLLTGQPNMASALALLPDSRRPDWERRLQTTEGLSLERVPDWSVSTLQAAYASLWQGKGLKDTLEKAIGAGGDGTGAVCGAFAGAIFGADEVKPEWRERINGWPGWKADDLLKVTGDILERQTEAKRLNKSDS</sequence>
<dbReference type="OrthoDB" id="3639251at2759"/>
<keyword evidence="4 7" id="KW-1133">Transmembrane helix</keyword>
<organism evidence="8 9">
    <name type="scientific">Trichosporon asahii var. asahii (strain ATCC 90039 / CBS 2479 / JCM 2466 / KCTC 7840 / NBRC 103889/ NCYC 2677 / UAMH 7654)</name>
    <name type="common">Yeast</name>
    <dbReference type="NCBI Taxonomy" id="1186058"/>
    <lineage>
        <taxon>Eukaryota</taxon>
        <taxon>Fungi</taxon>
        <taxon>Dikarya</taxon>
        <taxon>Basidiomycota</taxon>
        <taxon>Agaricomycotina</taxon>
        <taxon>Tremellomycetes</taxon>
        <taxon>Trichosporonales</taxon>
        <taxon>Trichosporonaceae</taxon>
        <taxon>Trichosporon</taxon>
    </lineage>
</organism>
<dbReference type="Proteomes" id="UP000002748">
    <property type="component" value="Unassembled WGS sequence"/>
</dbReference>
<dbReference type="InterPro" id="IPR036259">
    <property type="entry name" value="MFS_trans_sf"/>
</dbReference>
<dbReference type="PANTHER" id="PTHR43791:SF3">
    <property type="entry name" value="MAJOR FACILITATOR SUPERFAMILY (MFS) PROFILE DOMAIN-CONTAINING PROTEIN"/>
    <property type="match status" value="1"/>
</dbReference>
<dbReference type="PANTHER" id="PTHR43791">
    <property type="entry name" value="PERMEASE-RELATED"/>
    <property type="match status" value="1"/>
</dbReference>
<evidence type="ECO:0000256" key="7">
    <source>
        <dbReference type="SAM" id="Phobius"/>
    </source>
</evidence>
<dbReference type="HOGENOM" id="CLU_321880_0_0_1"/>
<dbReference type="GO" id="GO:0022857">
    <property type="term" value="F:transmembrane transporter activity"/>
    <property type="evidence" value="ECO:0007669"/>
    <property type="project" value="InterPro"/>
</dbReference>
<dbReference type="InterPro" id="IPR011701">
    <property type="entry name" value="MFS"/>
</dbReference>
<dbReference type="Gene3D" id="1.10.4080.10">
    <property type="entry name" value="ADP-ribosylation/Crystallin J1"/>
    <property type="match status" value="1"/>
</dbReference>
<dbReference type="AlphaFoldDB" id="J5TEP6"/>
<evidence type="ECO:0000256" key="2">
    <source>
        <dbReference type="ARBA" id="ARBA00022448"/>
    </source>
</evidence>
<dbReference type="RefSeq" id="XP_014181975.1">
    <property type="nucleotide sequence ID" value="XM_014326500.1"/>
</dbReference>
<evidence type="ECO:0000256" key="5">
    <source>
        <dbReference type="ARBA" id="ARBA00023136"/>
    </source>
</evidence>
<protein>
    <recommendedName>
        <fullName evidence="10">Major facilitator superfamily (MFS) profile domain-containing protein</fullName>
    </recommendedName>
</protein>
<comment type="caution">
    <text evidence="8">The sequence shown here is derived from an EMBL/GenBank/DDBJ whole genome shotgun (WGS) entry which is preliminary data.</text>
</comment>
<dbReference type="InterPro" id="IPR036705">
    <property type="entry name" value="Ribosyl_crysJ1_sf"/>
</dbReference>